<gene>
    <name evidence="3" type="ORF">C7453_102577</name>
    <name evidence="2" type="ORF">HLH32_06130</name>
</gene>
<reference evidence="2 5" key="2">
    <citation type="submission" date="2020-04" db="EMBL/GenBank/DDBJ databases">
        <title>Description of novel Gluconacetobacter.</title>
        <authorList>
            <person name="Sombolestani A."/>
        </authorList>
    </citation>
    <scope>NUCLEOTIDE SEQUENCE [LARGE SCALE GENOMIC DNA]</scope>
    <source>
        <strain evidence="2 5">LMG 1382</strain>
    </source>
</reference>
<dbReference type="RefSeq" id="WP_114726596.1">
    <property type="nucleotide sequence ID" value="NZ_BJMI01000009.1"/>
</dbReference>
<dbReference type="Proteomes" id="UP000562982">
    <property type="component" value="Unassembled WGS sequence"/>
</dbReference>
<evidence type="ECO:0000313" key="2">
    <source>
        <dbReference type="EMBL" id="MBB2185963.1"/>
    </source>
</evidence>
<evidence type="ECO:0000313" key="5">
    <source>
        <dbReference type="Proteomes" id="UP000562982"/>
    </source>
</evidence>
<comment type="caution">
    <text evidence="3">The sequence shown here is derived from an EMBL/GenBank/DDBJ whole genome shotgun (WGS) entry which is preliminary data.</text>
</comment>
<sequence length="66" mass="7426">MQRRPEDRALDIEAEISTDQEVTEDLGDLHALPKSPEQQRTTDPPDGDFSGINIGQDQATFIMTRK</sequence>
<proteinExistence type="predicted"/>
<name>A0A370G7K0_GLULI</name>
<accession>A0A370G7K0</accession>
<feature type="compositionally biased region" description="Basic and acidic residues" evidence="1">
    <location>
        <begin position="1"/>
        <end position="11"/>
    </location>
</feature>
<feature type="region of interest" description="Disordered" evidence="1">
    <location>
        <begin position="1"/>
        <end position="53"/>
    </location>
</feature>
<dbReference type="EMBL" id="JABEQI010000002">
    <property type="protein sequence ID" value="MBB2185963.1"/>
    <property type="molecule type" value="Genomic_DNA"/>
</dbReference>
<organism evidence="3 4">
    <name type="scientific">Gluconacetobacter liquefaciens</name>
    <name type="common">Acetobacter liquefaciens</name>
    <dbReference type="NCBI Taxonomy" id="89584"/>
    <lineage>
        <taxon>Bacteria</taxon>
        <taxon>Pseudomonadati</taxon>
        <taxon>Pseudomonadota</taxon>
        <taxon>Alphaproteobacteria</taxon>
        <taxon>Acetobacterales</taxon>
        <taxon>Acetobacteraceae</taxon>
        <taxon>Gluconacetobacter</taxon>
    </lineage>
</organism>
<reference evidence="3 4" key="1">
    <citation type="submission" date="2018-07" db="EMBL/GenBank/DDBJ databases">
        <title>Genomic Encyclopedia of Type Strains, Phase IV (KMG-IV): sequencing the most valuable type-strain genomes for metagenomic binning, comparative biology and taxonomic classification.</title>
        <authorList>
            <person name="Goeker M."/>
        </authorList>
    </citation>
    <scope>NUCLEOTIDE SEQUENCE [LARGE SCALE GENOMIC DNA]</scope>
    <source>
        <strain evidence="3 4">DSM 5603</strain>
    </source>
</reference>
<dbReference type="Proteomes" id="UP000254958">
    <property type="component" value="Unassembled WGS sequence"/>
</dbReference>
<evidence type="ECO:0000313" key="3">
    <source>
        <dbReference type="EMBL" id="RDI39781.1"/>
    </source>
</evidence>
<evidence type="ECO:0000313" key="4">
    <source>
        <dbReference type="Proteomes" id="UP000254958"/>
    </source>
</evidence>
<dbReference type="EMBL" id="QQAW01000002">
    <property type="protein sequence ID" value="RDI39781.1"/>
    <property type="molecule type" value="Genomic_DNA"/>
</dbReference>
<protein>
    <submittedName>
        <fullName evidence="3">Uncharacterized protein</fullName>
    </submittedName>
</protein>
<dbReference type="AlphaFoldDB" id="A0A370G7K0"/>
<feature type="compositionally biased region" description="Acidic residues" evidence="1">
    <location>
        <begin position="12"/>
        <end position="26"/>
    </location>
</feature>
<keyword evidence="4" id="KW-1185">Reference proteome</keyword>
<evidence type="ECO:0000256" key="1">
    <source>
        <dbReference type="SAM" id="MobiDB-lite"/>
    </source>
</evidence>